<dbReference type="SUPFAM" id="SSF52317">
    <property type="entry name" value="Class I glutamine amidotransferase-like"/>
    <property type="match status" value="1"/>
</dbReference>
<feature type="region of interest" description="Disordered" evidence="1">
    <location>
        <begin position="175"/>
        <end position="210"/>
    </location>
</feature>
<dbReference type="EMBL" id="KV417540">
    <property type="protein sequence ID" value="KZP22286.1"/>
    <property type="molecule type" value="Genomic_DNA"/>
</dbReference>
<dbReference type="PANTHER" id="PTHR10099:SF1">
    <property type="entry name" value="PHOSPHORIBOSYLFORMYLGLYCINAMIDINE SYNTHASE"/>
    <property type="match status" value="1"/>
</dbReference>
<dbReference type="GO" id="GO:0004642">
    <property type="term" value="F:phosphoribosylformylglycinamidine synthase activity"/>
    <property type="evidence" value="ECO:0007669"/>
    <property type="project" value="TreeGrafter"/>
</dbReference>
<evidence type="ECO:0000256" key="1">
    <source>
        <dbReference type="SAM" id="MobiDB-lite"/>
    </source>
</evidence>
<dbReference type="PANTHER" id="PTHR10099">
    <property type="entry name" value="PHOSPHORIBOSYLFORMYLGLYCINAMIDINE SYNTHASE"/>
    <property type="match status" value="1"/>
</dbReference>
<protein>
    <submittedName>
        <fullName evidence="2">Class I glutamine amidotransferase-like protein</fullName>
    </submittedName>
</protein>
<name>A0A166KV53_9AGAM</name>
<dbReference type="STRING" id="436010.A0A166KV53"/>
<reference evidence="2 3" key="1">
    <citation type="journal article" date="2016" name="Mol. Biol. Evol.">
        <title>Comparative Genomics of Early-Diverging Mushroom-Forming Fungi Provides Insights into the Origins of Lignocellulose Decay Capabilities.</title>
        <authorList>
            <person name="Nagy L.G."/>
            <person name="Riley R."/>
            <person name="Tritt A."/>
            <person name="Adam C."/>
            <person name="Daum C."/>
            <person name="Floudas D."/>
            <person name="Sun H."/>
            <person name="Yadav J.S."/>
            <person name="Pangilinan J."/>
            <person name="Larsson K.H."/>
            <person name="Matsuura K."/>
            <person name="Barry K."/>
            <person name="Labutti K."/>
            <person name="Kuo R."/>
            <person name="Ohm R.A."/>
            <person name="Bhattacharya S.S."/>
            <person name="Shirouzu T."/>
            <person name="Yoshinaga Y."/>
            <person name="Martin F.M."/>
            <person name="Grigoriev I.V."/>
            <person name="Hibbett D.S."/>
        </authorList>
    </citation>
    <scope>NUCLEOTIDE SEQUENCE [LARGE SCALE GENOMIC DNA]</scope>
    <source>
        <strain evidence="2 3">CBS 109695</strain>
    </source>
</reference>
<gene>
    <name evidence="2" type="ORF">FIBSPDRAFT_931110</name>
</gene>
<dbReference type="InterPro" id="IPR029062">
    <property type="entry name" value="Class_I_gatase-like"/>
</dbReference>
<organism evidence="2 3">
    <name type="scientific">Athelia psychrophila</name>
    <dbReference type="NCBI Taxonomy" id="1759441"/>
    <lineage>
        <taxon>Eukaryota</taxon>
        <taxon>Fungi</taxon>
        <taxon>Dikarya</taxon>
        <taxon>Basidiomycota</taxon>
        <taxon>Agaricomycotina</taxon>
        <taxon>Agaricomycetes</taxon>
        <taxon>Agaricomycetidae</taxon>
        <taxon>Atheliales</taxon>
        <taxon>Atheliaceae</taxon>
        <taxon>Athelia</taxon>
    </lineage>
</organism>
<dbReference type="AlphaFoldDB" id="A0A166KV53"/>
<evidence type="ECO:0000313" key="2">
    <source>
        <dbReference type="EMBL" id="KZP22286.1"/>
    </source>
</evidence>
<dbReference type="Gene3D" id="3.40.50.880">
    <property type="match status" value="1"/>
</dbReference>
<dbReference type="Proteomes" id="UP000076532">
    <property type="component" value="Unassembled WGS sequence"/>
</dbReference>
<dbReference type="SMART" id="SM01211">
    <property type="entry name" value="GATase_5"/>
    <property type="match status" value="1"/>
</dbReference>
<keyword evidence="3" id="KW-1185">Reference proteome</keyword>
<proteinExistence type="predicted"/>
<accession>A0A166KV53</accession>
<dbReference type="OrthoDB" id="6666987at2759"/>
<dbReference type="GO" id="GO:0005737">
    <property type="term" value="C:cytoplasm"/>
    <property type="evidence" value="ECO:0007669"/>
    <property type="project" value="TreeGrafter"/>
</dbReference>
<dbReference type="Pfam" id="PF13507">
    <property type="entry name" value="GATase_5"/>
    <property type="match status" value="1"/>
</dbReference>
<sequence length="606" mass="66898">MPMSLYVHVREVLGSARAETRYQKIIVQQWKAATGCMSARRGVSPGWASTWHVLSCTWVDKNYKSECRVARLTRSTAVPVILTAAYYLGACLALRPEHGFAYADVTDDDTSVIPRTRSKFLAANKRLDQLRNIDHIAAGSVPSQQPLSYVVPIRALYHPSFDSTSSLVAIADSSIAPSHPRQDSQALDIPTPSNQRAKYPRSASGSVRTECSGVQGGRKCVDCRGSSKAWMDLPLHSGGQGVRTHIDEVGDGEDETSSALLQIVAALAAVEDLSAMWALLFYSDVGEGTVFILFHLARGQERDYRLSAPSVYTSSARPVFSRHISAEHENHPGLVRARQPLRWRPFVTPMEMHICFVARVVAQTSIRSVWRKTENEWTLWCKYSKQASRSSWASSSAPASLDTRRIHPVNRPIPDIFTRTTYLAAFNELTTCGGFSYGGVLSAGTHRAHLLLSCIPAAQDHPRRAGLARLQAELEQVVDNEIARALVFLWHMTGSKLPVDVTHGEGRAPFASEDLRRFVDLRGLLALRYVDGAGMPTNVHPLNPNGSPKGITGVQMVDGQVLAMMPHHPERVTTLQSNGWYLESMREGWGGSGPWFHLSTVIDWLN</sequence>
<evidence type="ECO:0000313" key="3">
    <source>
        <dbReference type="Proteomes" id="UP000076532"/>
    </source>
</evidence>
<dbReference type="GO" id="GO:0006164">
    <property type="term" value="P:purine nucleotide biosynthetic process"/>
    <property type="evidence" value="ECO:0007669"/>
    <property type="project" value="TreeGrafter"/>
</dbReference>